<sequence length="212" mass="21694">MTAVAAMRLRRPRWRDPRLLVGIVLVLLSVAGGMLLVSRLAATTPVLVARNDIVVGDTLDPADFVTAEVRLGEQAAAYVGSPDQVPDGAVAVQTVRAGELLPVSSVGQGDGVQLRPVVIEVDEAVAASVAPGAQVELWSTPADAGTTDRAPASLLVDGAVVRSVDEGSSLGMRSMSVEVLVPVEAVAPVLEALAAEDRVDVIAVPGARGVTP</sequence>
<reference evidence="2 3" key="1">
    <citation type="submission" date="2017-02" db="EMBL/GenBank/DDBJ databases">
        <authorList>
            <person name="Peterson S.W."/>
        </authorList>
    </citation>
    <scope>NUCLEOTIDE SEQUENCE [LARGE SCALE GENOMIC DNA]</scope>
    <source>
        <strain evidence="2 3">CIP104813</strain>
    </source>
</reference>
<organism evidence="2 3">
    <name type="scientific">Brachybacterium nesterenkovii</name>
    <dbReference type="NCBI Taxonomy" id="47847"/>
    <lineage>
        <taxon>Bacteria</taxon>
        <taxon>Bacillati</taxon>
        <taxon>Actinomycetota</taxon>
        <taxon>Actinomycetes</taxon>
        <taxon>Micrococcales</taxon>
        <taxon>Dermabacteraceae</taxon>
        <taxon>Brachybacterium</taxon>
    </lineage>
</organism>
<keyword evidence="3" id="KW-1185">Reference proteome</keyword>
<accession>A0A1X6WY32</accession>
<dbReference type="Pfam" id="PF08666">
    <property type="entry name" value="SAF"/>
    <property type="match status" value="1"/>
</dbReference>
<gene>
    <name evidence="2" type="ORF">FM110_05375</name>
</gene>
<dbReference type="EMBL" id="FWFG01000050">
    <property type="protein sequence ID" value="SLM90716.1"/>
    <property type="molecule type" value="Genomic_DNA"/>
</dbReference>
<dbReference type="Proteomes" id="UP000195981">
    <property type="component" value="Unassembled WGS sequence"/>
</dbReference>
<dbReference type="InterPro" id="IPR013974">
    <property type="entry name" value="SAF"/>
</dbReference>
<feature type="domain" description="SAF" evidence="1">
    <location>
        <begin position="44"/>
        <end position="107"/>
    </location>
</feature>
<proteinExistence type="predicted"/>
<evidence type="ECO:0000259" key="1">
    <source>
        <dbReference type="SMART" id="SM00858"/>
    </source>
</evidence>
<evidence type="ECO:0000313" key="2">
    <source>
        <dbReference type="EMBL" id="SLM90716.1"/>
    </source>
</evidence>
<evidence type="ECO:0000313" key="3">
    <source>
        <dbReference type="Proteomes" id="UP000195981"/>
    </source>
</evidence>
<dbReference type="CDD" id="cd11614">
    <property type="entry name" value="SAF_CpaB_FlgA_like"/>
    <property type="match status" value="1"/>
</dbReference>
<dbReference type="AlphaFoldDB" id="A0A1X6WY32"/>
<protein>
    <recommendedName>
        <fullName evidence="1">SAF domain-containing protein</fullName>
    </recommendedName>
</protein>
<name>A0A1X6WY32_9MICO</name>
<dbReference type="RefSeq" id="WP_087103374.1">
    <property type="nucleotide sequence ID" value="NZ_FWFG01000050.1"/>
</dbReference>
<dbReference type="SMART" id="SM00858">
    <property type="entry name" value="SAF"/>
    <property type="match status" value="1"/>
</dbReference>
<dbReference type="OrthoDB" id="5192391at2"/>